<name>A0ACB7XVB9_9ERIC</name>
<gene>
    <name evidence="1" type="ORF">Vadar_033409</name>
</gene>
<organism evidence="1 2">
    <name type="scientific">Vaccinium darrowii</name>
    <dbReference type="NCBI Taxonomy" id="229202"/>
    <lineage>
        <taxon>Eukaryota</taxon>
        <taxon>Viridiplantae</taxon>
        <taxon>Streptophyta</taxon>
        <taxon>Embryophyta</taxon>
        <taxon>Tracheophyta</taxon>
        <taxon>Spermatophyta</taxon>
        <taxon>Magnoliopsida</taxon>
        <taxon>eudicotyledons</taxon>
        <taxon>Gunneridae</taxon>
        <taxon>Pentapetalae</taxon>
        <taxon>asterids</taxon>
        <taxon>Ericales</taxon>
        <taxon>Ericaceae</taxon>
        <taxon>Vaccinioideae</taxon>
        <taxon>Vaccinieae</taxon>
        <taxon>Vaccinium</taxon>
    </lineage>
</organism>
<comment type="caution">
    <text evidence="1">The sequence shown here is derived from an EMBL/GenBank/DDBJ whole genome shotgun (WGS) entry which is preliminary data.</text>
</comment>
<evidence type="ECO:0000313" key="2">
    <source>
        <dbReference type="Proteomes" id="UP000828048"/>
    </source>
</evidence>
<proteinExistence type="predicted"/>
<dbReference type="EMBL" id="CM037151">
    <property type="protein sequence ID" value="KAH7844936.1"/>
    <property type="molecule type" value="Genomic_DNA"/>
</dbReference>
<sequence>MKPVHHRVPFFIHNGKPVCESLNTVQYIFFNTTVQYIDEVWKEKYQLLPCDAQAWFWADYVDKKAMRLVSCGNFSIEADCPKLIAWAKRCTERESVFESLPDPHEVYDFAHWKEGI</sequence>
<keyword evidence="2" id="KW-1185">Reference proteome</keyword>
<accession>A0ACB7XVB9</accession>
<evidence type="ECO:0000313" key="1">
    <source>
        <dbReference type="EMBL" id="KAH7844936.1"/>
    </source>
</evidence>
<reference evidence="1 2" key="1">
    <citation type="journal article" date="2021" name="Hortic Res">
        <title>High-quality reference genome and annotation aids understanding of berry development for evergreen blueberry (Vaccinium darrowii).</title>
        <authorList>
            <person name="Yu J."/>
            <person name="Hulse-Kemp A.M."/>
            <person name="Babiker E."/>
            <person name="Staton M."/>
        </authorList>
    </citation>
    <scope>NUCLEOTIDE SEQUENCE [LARGE SCALE GENOMIC DNA]</scope>
    <source>
        <strain evidence="2">cv. NJ 8807/NJ 8810</strain>
        <tissue evidence="1">Young leaf</tissue>
    </source>
</reference>
<dbReference type="Proteomes" id="UP000828048">
    <property type="component" value="Chromosome 1"/>
</dbReference>
<protein>
    <submittedName>
        <fullName evidence="1">Uncharacterized protein</fullName>
    </submittedName>
</protein>